<gene>
    <name evidence="1" type="ORF">D9619_001231</name>
</gene>
<dbReference type="EMBL" id="JAACJJ010000028">
    <property type="protein sequence ID" value="KAF5321941.1"/>
    <property type="molecule type" value="Genomic_DNA"/>
</dbReference>
<reference evidence="1 2" key="1">
    <citation type="journal article" date="2020" name="ISME J.">
        <title>Uncovering the hidden diversity of litter-decomposition mechanisms in mushroom-forming fungi.</title>
        <authorList>
            <person name="Floudas D."/>
            <person name="Bentzer J."/>
            <person name="Ahren D."/>
            <person name="Johansson T."/>
            <person name="Persson P."/>
            <person name="Tunlid A."/>
        </authorList>
    </citation>
    <scope>NUCLEOTIDE SEQUENCE [LARGE SCALE GENOMIC DNA]</scope>
    <source>
        <strain evidence="1 2">CBS 101986</strain>
    </source>
</reference>
<keyword evidence="2" id="KW-1185">Reference proteome</keyword>
<comment type="caution">
    <text evidence="1">The sequence shown here is derived from an EMBL/GenBank/DDBJ whole genome shotgun (WGS) entry which is preliminary data.</text>
</comment>
<evidence type="ECO:0000313" key="1">
    <source>
        <dbReference type="EMBL" id="KAF5321941.1"/>
    </source>
</evidence>
<protein>
    <submittedName>
        <fullName evidence="1">Uncharacterized protein</fullName>
    </submittedName>
</protein>
<dbReference type="Proteomes" id="UP000567179">
    <property type="component" value="Unassembled WGS sequence"/>
</dbReference>
<sequence>MAAPTSLPDDIIQLILDEVANSRDLPTLRACAVVSWAVNIHARKHLYSDIQFSLDSSANKRAKRLVHLLRNPRNQDLHTRIRSLTIIIGDAPSEGTRAVIQKSKTSLRKAVANFMSPAVDYVSILFQLFASIPLTAFTLKPRFNTEDLESSQTVIVHWSTLCGKMPAGLLSGLIHGIACNPCLQSLTFRWIWGMPVTLLIGSDISRPLRKLNIHRSSFTSPWETISDDDLRKFSTRVSDLRVLTLIAQGPILQLILPLTYPNLTTMIVNIPSQPDELSRLLQLLTSTSGTLASLTVQNLASFGSNFTSLSADYLSDFSSLEHLKYTTKAVEATQMLTRIDDISKLLLSARKPIGLKTITIHFQIYCSRLQTWIWNMLVHSRLPETSDAELNNRWENLDSALSNQNFGHLAKIRIHFTLFMYHSTNFPQYAQPSFELVLPEIYSHPSISVEVTTERICGSSAHEMWALGSDEGQEDDENLL</sequence>
<accession>A0A8H5F336</accession>
<dbReference type="OrthoDB" id="3069558at2759"/>
<proteinExistence type="predicted"/>
<dbReference type="AlphaFoldDB" id="A0A8H5F336"/>
<organism evidence="1 2">
    <name type="scientific">Psilocybe cf. subviscida</name>
    <dbReference type="NCBI Taxonomy" id="2480587"/>
    <lineage>
        <taxon>Eukaryota</taxon>
        <taxon>Fungi</taxon>
        <taxon>Dikarya</taxon>
        <taxon>Basidiomycota</taxon>
        <taxon>Agaricomycotina</taxon>
        <taxon>Agaricomycetes</taxon>
        <taxon>Agaricomycetidae</taxon>
        <taxon>Agaricales</taxon>
        <taxon>Agaricineae</taxon>
        <taxon>Strophariaceae</taxon>
        <taxon>Psilocybe</taxon>
    </lineage>
</organism>
<evidence type="ECO:0000313" key="2">
    <source>
        <dbReference type="Proteomes" id="UP000567179"/>
    </source>
</evidence>
<name>A0A8H5F336_9AGAR</name>